<protein>
    <submittedName>
        <fullName evidence="1">Uncharacterized protein</fullName>
    </submittedName>
</protein>
<dbReference type="PANTHER" id="PTHR34835">
    <property type="entry name" value="OS07G0283600 PROTEIN-RELATED"/>
    <property type="match status" value="1"/>
</dbReference>
<organism evidence="1 2">
    <name type="scientific">Carnegiea gigantea</name>
    <dbReference type="NCBI Taxonomy" id="171969"/>
    <lineage>
        <taxon>Eukaryota</taxon>
        <taxon>Viridiplantae</taxon>
        <taxon>Streptophyta</taxon>
        <taxon>Embryophyta</taxon>
        <taxon>Tracheophyta</taxon>
        <taxon>Spermatophyta</taxon>
        <taxon>Magnoliopsida</taxon>
        <taxon>eudicotyledons</taxon>
        <taxon>Gunneridae</taxon>
        <taxon>Pentapetalae</taxon>
        <taxon>Caryophyllales</taxon>
        <taxon>Cactineae</taxon>
        <taxon>Cactaceae</taxon>
        <taxon>Cactoideae</taxon>
        <taxon>Echinocereeae</taxon>
        <taxon>Carnegiea</taxon>
    </lineage>
</organism>
<sequence>MTIRSFSSMVAQLNKAQTEAVRSMGFASFLKANLKQILGKFSKWLVESFEPYSASFVLPDAQRFTVTTFDVYMTLGKSLEITRSSTDEEYDEVHAAGVKEWKIQHNALELMCMSEFIPATKDGARASRGTSTYTCGPKRCYRSNEKRTYHKAFITRMTTPSFSSVVAQLNEAQAEVVRSMGFASLLKVNLKQIPGTLPDGQKFSIITFDVYVTLGVPFGGREIIKITKSSIDEEYDEVHVAWLKEWKIERNAPELTRMPEFILAKKDEGESFKRNFIIYLRTYHKAFITRMTTPSFSSVVAQLNEAQVEVVRSMGFTSLLKVNLKQIPGTFSMIHMLSASGFQMVKIITFDVYVTLGVPFGGREIIKITKSSTDEEYDEVHVAWLKEWKIERNAPELTRMPEFILAKKDEGESFKRNFIMYLVNFFFSELKNHYYNESILKFIKDVGDIASLDWCQFVLDKLITSVRNYKKSMTAKGVHLDDPLFLFMHEENEEEEQ</sequence>
<dbReference type="AlphaFoldDB" id="A0A9Q1KGA7"/>
<gene>
    <name evidence="1" type="ORF">Cgig2_011637</name>
</gene>
<name>A0A9Q1KGA7_9CARY</name>
<proteinExistence type="predicted"/>
<evidence type="ECO:0000313" key="1">
    <source>
        <dbReference type="EMBL" id="KAJ8442717.1"/>
    </source>
</evidence>
<evidence type="ECO:0000313" key="2">
    <source>
        <dbReference type="Proteomes" id="UP001153076"/>
    </source>
</evidence>
<dbReference type="EMBL" id="JAKOGI010000135">
    <property type="protein sequence ID" value="KAJ8442717.1"/>
    <property type="molecule type" value="Genomic_DNA"/>
</dbReference>
<accession>A0A9Q1KGA7</accession>
<comment type="caution">
    <text evidence="1">The sequence shown here is derived from an EMBL/GenBank/DDBJ whole genome shotgun (WGS) entry which is preliminary data.</text>
</comment>
<dbReference type="Proteomes" id="UP001153076">
    <property type="component" value="Unassembled WGS sequence"/>
</dbReference>
<reference evidence="1" key="1">
    <citation type="submission" date="2022-04" db="EMBL/GenBank/DDBJ databases">
        <title>Carnegiea gigantea Genome sequencing and assembly v2.</title>
        <authorList>
            <person name="Copetti D."/>
            <person name="Sanderson M.J."/>
            <person name="Burquez A."/>
            <person name="Wojciechowski M.F."/>
        </authorList>
    </citation>
    <scope>NUCLEOTIDE SEQUENCE</scope>
    <source>
        <strain evidence="1">SGP5-SGP5p</strain>
        <tissue evidence="1">Aerial part</tissue>
    </source>
</reference>
<keyword evidence="2" id="KW-1185">Reference proteome</keyword>